<reference evidence="1 2" key="1">
    <citation type="submission" date="2016-11" db="EMBL/GenBank/DDBJ databases">
        <authorList>
            <person name="Varghese N."/>
            <person name="Submissions S."/>
        </authorList>
    </citation>
    <scope>NUCLEOTIDE SEQUENCE [LARGE SCALE GENOMIC DNA]</scope>
    <source>
        <strain evidence="1 2">DSM 21988</strain>
    </source>
</reference>
<evidence type="ECO:0000313" key="2">
    <source>
        <dbReference type="Proteomes" id="UP000184290"/>
    </source>
</evidence>
<evidence type="ECO:0000313" key="1">
    <source>
        <dbReference type="EMBL" id="SHJ20469.1"/>
    </source>
</evidence>
<dbReference type="EMBL" id="FQZC01000002">
    <property type="protein sequence ID" value="SHJ20469.1"/>
    <property type="molecule type" value="Genomic_DNA"/>
</dbReference>
<sequence length="52" mass="5894">MDPAMCNKKRHEQEAAMHDLHGCLILLYCCWRSSTRVKRTLSAAALMKASDT</sequence>
<gene>
    <name evidence="1" type="ORF">SAMN02745911_2013</name>
</gene>
<protein>
    <submittedName>
        <fullName evidence="1">Uncharacterized protein</fullName>
    </submittedName>
</protein>
<keyword evidence="2" id="KW-1185">Reference proteome</keyword>
<proteinExistence type="predicted"/>
<name>A0ABY1II22_9HYPH</name>
<comment type="caution">
    <text evidence="1">The sequence shown here is derived from an EMBL/GenBank/DDBJ whole genome shotgun (WGS) entry which is preliminary data.</text>
</comment>
<organism evidence="1 2">
    <name type="scientific">Aureimonas altamirensis DSM 21988</name>
    <dbReference type="NCBI Taxonomy" id="1121026"/>
    <lineage>
        <taxon>Bacteria</taxon>
        <taxon>Pseudomonadati</taxon>
        <taxon>Pseudomonadota</taxon>
        <taxon>Alphaproteobacteria</taxon>
        <taxon>Hyphomicrobiales</taxon>
        <taxon>Aurantimonadaceae</taxon>
        <taxon>Aureimonas</taxon>
    </lineage>
</organism>
<accession>A0ABY1II22</accession>
<dbReference type="Proteomes" id="UP000184290">
    <property type="component" value="Unassembled WGS sequence"/>
</dbReference>